<evidence type="ECO:0000313" key="3">
    <source>
        <dbReference type="Proteomes" id="UP000727993"/>
    </source>
</evidence>
<evidence type="ECO:0000259" key="1">
    <source>
        <dbReference type="Pfam" id="PF18480"/>
    </source>
</evidence>
<accession>A0A936NH76</accession>
<dbReference type="AlphaFoldDB" id="A0A936NH76"/>
<name>A0A936NH76_9ACTN</name>
<proteinExistence type="predicted"/>
<dbReference type="InterPro" id="IPR041049">
    <property type="entry name" value="DUF5615"/>
</dbReference>
<comment type="caution">
    <text evidence="2">The sequence shown here is derived from an EMBL/GenBank/DDBJ whole genome shotgun (WGS) entry which is preliminary data.</text>
</comment>
<dbReference type="Pfam" id="PF18480">
    <property type="entry name" value="DUF5615"/>
    <property type="match status" value="1"/>
</dbReference>
<evidence type="ECO:0000313" key="2">
    <source>
        <dbReference type="EMBL" id="MBK9298924.1"/>
    </source>
</evidence>
<gene>
    <name evidence="2" type="ORF">IPN02_19260</name>
</gene>
<feature type="domain" description="DUF5615" evidence="1">
    <location>
        <begin position="1"/>
        <end position="86"/>
    </location>
</feature>
<dbReference type="EMBL" id="JADJZA010000011">
    <property type="protein sequence ID" value="MBK9298924.1"/>
    <property type="molecule type" value="Genomic_DNA"/>
</dbReference>
<protein>
    <submittedName>
        <fullName evidence="2">DUF5615 family PIN-like protein</fullName>
    </submittedName>
</protein>
<reference evidence="2 3" key="1">
    <citation type="submission" date="2020-10" db="EMBL/GenBank/DDBJ databases">
        <title>Connecting structure to function with the recovery of over 1000 high-quality activated sludge metagenome-assembled genomes encoding full-length rRNA genes using long-read sequencing.</title>
        <authorList>
            <person name="Singleton C.M."/>
            <person name="Petriglieri F."/>
            <person name="Kristensen J.M."/>
            <person name="Kirkegaard R.H."/>
            <person name="Michaelsen T.Y."/>
            <person name="Andersen M.H."/>
            <person name="Karst S.M."/>
            <person name="Dueholm M.S."/>
            <person name="Nielsen P.H."/>
            <person name="Albertsen M."/>
        </authorList>
    </citation>
    <scope>NUCLEOTIDE SEQUENCE [LARGE SCALE GENOMIC DNA]</scope>
    <source>
        <strain evidence="2">Lyne_18-Q3-R50-59_MAXAC.006</strain>
    </source>
</reference>
<organism evidence="2 3">
    <name type="scientific">Candidatus Neomicrothrix subdominans</name>
    <dbReference type="NCBI Taxonomy" id="2954438"/>
    <lineage>
        <taxon>Bacteria</taxon>
        <taxon>Bacillati</taxon>
        <taxon>Actinomycetota</taxon>
        <taxon>Acidimicrobiia</taxon>
        <taxon>Acidimicrobiales</taxon>
        <taxon>Microthrixaceae</taxon>
        <taxon>Candidatus Neomicrothrix</taxon>
    </lineage>
</organism>
<dbReference type="Proteomes" id="UP000727993">
    <property type="component" value="Unassembled WGS sequence"/>
</dbReference>
<sequence length="118" mass="13177">MKLALDHHYPSSIAPALRDHGHDAVAAIERGWQAEEDEDLLEFCASEGRSLLTNNVADFAIIARRWRSEGRSHLGLIFTSDSTLPRTHHASGRYIDALNGLLLANPGDHDLVDQIRWL</sequence>